<dbReference type="SMART" id="SM00327">
    <property type="entry name" value="VWA"/>
    <property type="match status" value="1"/>
</dbReference>
<gene>
    <name evidence="2" type="ORF">GCM10010346_47310</name>
</gene>
<dbReference type="SUPFAM" id="SSF53300">
    <property type="entry name" value="vWA-like"/>
    <property type="match status" value="1"/>
</dbReference>
<evidence type="ECO:0000313" key="2">
    <source>
        <dbReference type="EMBL" id="GHB17924.1"/>
    </source>
</evidence>
<dbReference type="Gene3D" id="1.20.120.1690">
    <property type="match status" value="1"/>
</dbReference>
<dbReference type="Proteomes" id="UP000599437">
    <property type="component" value="Unassembled WGS sequence"/>
</dbReference>
<evidence type="ECO:0000313" key="3">
    <source>
        <dbReference type="Proteomes" id="UP000599437"/>
    </source>
</evidence>
<dbReference type="InterPro" id="IPR002035">
    <property type="entry name" value="VWF_A"/>
</dbReference>
<dbReference type="CDD" id="cd00198">
    <property type="entry name" value="vWFA"/>
    <property type="match status" value="1"/>
</dbReference>
<dbReference type="Pfam" id="PF13768">
    <property type="entry name" value="VWA_3"/>
    <property type="match status" value="1"/>
</dbReference>
<organism evidence="2 3">
    <name type="scientific">Streptomyces chryseus</name>
    <dbReference type="NCBI Taxonomy" id="68186"/>
    <lineage>
        <taxon>Bacteria</taxon>
        <taxon>Bacillati</taxon>
        <taxon>Actinomycetota</taxon>
        <taxon>Actinomycetes</taxon>
        <taxon>Kitasatosporales</taxon>
        <taxon>Streptomycetaceae</taxon>
        <taxon>Streptomyces</taxon>
    </lineage>
</organism>
<name>A0ABQ3DVU9_9ACTN</name>
<accession>A0ABQ3DVU9</accession>
<feature type="domain" description="VWFA" evidence="1">
    <location>
        <begin position="72"/>
        <end position="251"/>
    </location>
</feature>
<dbReference type="RefSeq" id="WP_138896132.1">
    <property type="nucleotide sequence ID" value="NZ_VBVW01000143.1"/>
</dbReference>
<sequence>MAQDGTRSAHDTGDGEGAPAAGVVSLEVSQQPYVWAERGAEGGTRMCAVVTVTVSLPAAGEGAAAPAPPARAEVLLLDCSASMGYPREKLWAAQAAAAEAIRALPDGTYFAVVAGRHTAELVYPGGPGQSPALVRADATTRTEAQDAVERLAPGGGTAIGSWLALARELFGGLPGPAVRHALLLGDGRNEHEQPDALTAELVACSGLFTCDAIGIGEDWDPDELHLVADSLDGRADAVRDLDALPGEFRSVTAESTARHLTGLRLRLTHRAGSEPLTVRQVHPTRRDLLPERVPAGDRCVEFRTPPWGDETREYLVCVAASRSPREPVDRALWLADLKIVREAPQDAPPGELGPVLPPARPVLVHWTRHRDLYSAYDPKVAHYAHHDALVRGLEAGRAAQRAGDTEGARAAWGEAVRRAHAMGNEPMLQRLGDVVRIIDAAAGEVEVRPDIRPLDINSAMVLRAHSTMLPQRTGPRPGPRDGDA</sequence>
<proteinExistence type="predicted"/>
<dbReference type="PROSITE" id="PS50234">
    <property type="entry name" value="VWFA"/>
    <property type="match status" value="1"/>
</dbReference>
<dbReference type="Gene3D" id="2.60.40.3670">
    <property type="match status" value="1"/>
</dbReference>
<reference evidence="3" key="1">
    <citation type="journal article" date="2019" name="Int. J. Syst. Evol. Microbiol.">
        <title>The Global Catalogue of Microorganisms (GCM) 10K type strain sequencing project: providing services to taxonomists for standard genome sequencing and annotation.</title>
        <authorList>
            <consortium name="The Broad Institute Genomics Platform"/>
            <consortium name="The Broad Institute Genome Sequencing Center for Infectious Disease"/>
            <person name="Wu L."/>
            <person name="Ma J."/>
        </authorList>
    </citation>
    <scope>NUCLEOTIDE SEQUENCE [LARGE SCALE GENOMIC DNA]</scope>
    <source>
        <strain evidence="3">JCM 4737</strain>
    </source>
</reference>
<comment type="caution">
    <text evidence="2">The sequence shown here is derived from an EMBL/GenBank/DDBJ whole genome shotgun (WGS) entry which is preliminary data.</text>
</comment>
<dbReference type="InterPro" id="IPR036465">
    <property type="entry name" value="vWFA_dom_sf"/>
</dbReference>
<dbReference type="Gene3D" id="3.40.50.410">
    <property type="entry name" value="von Willebrand factor, type A domain"/>
    <property type="match status" value="1"/>
</dbReference>
<protein>
    <recommendedName>
        <fullName evidence="1">VWFA domain-containing protein</fullName>
    </recommendedName>
</protein>
<dbReference type="EMBL" id="BMVO01000018">
    <property type="protein sequence ID" value="GHB17924.1"/>
    <property type="molecule type" value="Genomic_DNA"/>
</dbReference>
<keyword evidence="3" id="KW-1185">Reference proteome</keyword>
<evidence type="ECO:0000259" key="1">
    <source>
        <dbReference type="PROSITE" id="PS50234"/>
    </source>
</evidence>